<comment type="caution">
    <text evidence="4">The sequence shown here is derived from an EMBL/GenBank/DDBJ whole genome shotgun (WGS) entry which is preliminary data.</text>
</comment>
<dbReference type="GO" id="GO:0030170">
    <property type="term" value="F:pyridoxal phosphate binding"/>
    <property type="evidence" value="ECO:0007669"/>
    <property type="project" value="InterPro"/>
</dbReference>
<keyword evidence="4" id="KW-0456">Lyase</keyword>
<accession>A0A841KZJ1</accession>
<dbReference type="NCBIfam" id="TIGR01747">
    <property type="entry name" value="diampropi_NH3ly"/>
    <property type="match status" value="1"/>
</dbReference>
<dbReference type="Pfam" id="PF00291">
    <property type="entry name" value="PALP"/>
    <property type="match status" value="1"/>
</dbReference>
<dbReference type="SUPFAM" id="SSF53686">
    <property type="entry name" value="Tryptophan synthase beta subunit-like PLP-dependent enzymes"/>
    <property type="match status" value="1"/>
</dbReference>
<organism evidence="4 5">
    <name type="scientific">Anaerosolibacter carboniphilus</name>
    <dbReference type="NCBI Taxonomy" id="1417629"/>
    <lineage>
        <taxon>Bacteria</taxon>
        <taxon>Bacillati</taxon>
        <taxon>Bacillota</taxon>
        <taxon>Clostridia</taxon>
        <taxon>Peptostreptococcales</taxon>
        <taxon>Thermotaleaceae</taxon>
        <taxon>Anaerosolibacter</taxon>
    </lineage>
</organism>
<dbReference type="EMBL" id="JACHEN010000048">
    <property type="protein sequence ID" value="MBB6218777.1"/>
    <property type="molecule type" value="Genomic_DNA"/>
</dbReference>
<sequence>MRTGEVQWVINHQARHAGDRKVKLTFLSKDEIDQARNFHRKFEGYQPTPCISVDQLAAHLGIDKLWVKDESYRFGLNAFKVLGASYAIGKFLAKKLSTDIHALSFESLKSQETRRKLGEITFTTATDGNHGRAVAWAAKELGQKAVVYMPKGSSQERLDAILATGAEASITDLNYDDAVRLAAENAKKFGWHVIQDTAWEGYKEIPAWIMQGYGTIGAEVQEQLQKLGIEKPTHIILQAGVGSFAGAIQGYYAELFGEERPMTIIVEPQEAACIYKSAQISDGKPHAVTGDLRTIMAGLACGEPNPIGWEILRDYSDAYFSCSDDVAEKGIRILANPLSGDMKVISGESGAVGIGLISLLRQDQRYEHLLKALKITKNARILVISTEGDTDPKSYRRILWG</sequence>
<dbReference type="CDD" id="cd00640">
    <property type="entry name" value="Trp-synth-beta_II"/>
    <property type="match status" value="1"/>
</dbReference>
<gene>
    <name evidence="4" type="ORF">HNQ80_004952</name>
</gene>
<evidence type="ECO:0000313" key="5">
    <source>
        <dbReference type="Proteomes" id="UP000579281"/>
    </source>
</evidence>
<dbReference type="InterPro" id="IPR019871">
    <property type="entry name" value="DiNH2propionate_NH3-lyase_sub"/>
</dbReference>
<keyword evidence="5" id="KW-1185">Reference proteome</keyword>
<comment type="cofactor">
    <cofactor evidence="1">
        <name>pyridoxal 5'-phosphate</name>
        <dbReference type="ChEBI" id="CHEBI:597326"/>
    </cofactor>
</comment>
<feature type="domain" description="Tryptophan synthase beta chain-like PALP" evidence="3">
    <location>
        <begin position="43"/>
        <end position="365"/>
    </location>
</feature>
<name>A0A841KZJ1_9FIRM</name>
<dbReference type="RefSeq" id="WP_184313560.1">
    <property type="nucleotide sequence ID" value="NZ_JACHEN010000048.1"/>
</dbReference>
<dbReference type="EC" id="4.3.1.15" evidence="4"/>
<dbReference type="InterPro" id="IPR010081">
    <property type="entry name" value="DiNH2opropionate_NH3_lyase"/>
</dbReference>
<dbReference type="Gene3D" id="3.40.50.1100">
    <property type="match status" value="2"/>
</dbReference>
<dbReference type="InterPro" id="IPR036052">
    <property type="entry name" value="TrpB-like_PALP_sf"/>
</dbReference>
<dbReference type="GO" id="GO:1901605">
    <property type="term" value="P:alpha-amino acid metabolic process"/>
    <property type="evidence" value="ECO:0007669"/>
    <property type="project" value="UniProtKB-ARBA"/>
</dbReference>
<dbReference type="NCBIfam" id="TIGR03528">
    <property type="entry name" value="2_3_DAP_am_ly"/>
    <property type="match status" value="1"/>
</dbReference>
<evidence type="ECO:0000313" key="4">
    <source>
        <dbReference type="EMBL" id="MBB6218777.1"/>
    </source>
</evidence>
<evidence type="ECO:0000256" key="2">
    <source>
        <dbReference type="ARBA" id="ARBA00022898"/>
    </source>
</evidence>
<dbReference type="NCBIfam" id="NF006058">
    <property type="entry name" value="PRK08206.1"/>
    <property type="match status" value="1"/>
</dbReference>
<dbReference type="Proteomes" id="UP000579281">
    <property type="component" value="Unassembled WGS sequence"/>
</dbReference>
<keyword evidence="2" id="KW-0663">Pyridoxal phosphate</keyword>
<proteinExistence type="predicted"/>
<evidence type="ECO:0000256" key="1">
    <source>
        <dbReference type="ARBA" id="ARBA00001933"/>
    </source>
</evidence>
<dbReference type="GO" id="GO:0008838">
    <property type="term" value="F:diaminopropionate ammonia-lyase activity"/>
    <property type="evidence" value="ECO:0007669"/>
    <property type="project" value="UniProtKB-EC"/>
</dbReference>
<protein>
    <submittedName>
        <fullName evidence="4">Diaminopropionate ammonia-lyase</fullName>
        <ecNumber evidence="4">4.3.1.15</ecNumber>
    </submittedName>
</protein>
<reference evidence="4 5" key="1">
    <citation type="submission" date="2020-08" db="EMBL/GenBank/DDBJ databases">
        <title>Genomic Encyclopedia of Type Strains, Phase IV (KMG-IV): sequencing the most valuable type-strain genomes for metagenomic binning, comparative biology and taxonomic classification.</title>
        <authorList>
            <person name="Goeker M."/>
        </authorList>
    </citation>
    <scope>NUCLEOTIDE SEQUENCE [LARGE SCALE GENOMIC DNA]</scope>
    <source>
        <strain evidence="4 5">DSM 103526</strain>
    </source>
</reference>
<dbReference type="PANTHER" id="PTHR42937:SF1">
    <property type="entry name" value="DIAMINOPROPIONATE AMMONIA-LYASE"/>
    <property type="match status" value="1"/>
</dbReference>
<dbReference type="InterPro" id="IPR001926">
    <property type="entry name" value="TrpB-like_PALP"/>
</dbReference>
<dbReference type="PANTHER" id="PTHR42937">
    <property type="match status" value="1"/>
</dbReference>
<dbReference type="AlphaFoldDB" id="A0A841KZJ1"/>
<evidence type="ECO:0000259" key="3">
    <source>
        <dbReference type="Pfam" id="PF00291"/>
    </source>
</evidence>